<feature type="transmembrane region" description="Helical" evidence="1">
    <location>
        <begin position="12"/>
        <end position="30"/>
    </location>
</feature>
<dbReference type="Proteomes" id="UP001549363">
    <property type="component" value="Unassembled WGS sequence"/>
</dbReference>
<keyword evidence="1" id="KW-0812">Transmembrane</keyword>
<keyword evidence="1" id="KW-1133">Transmembrane helix</keyword>
<evidence type="ECO:0000313" key="3">
    <source>
        <dbReference type="Proteomes" id="UP001549363"/>
    </source>
</evidence>
<sequence length="35" mass="4256">MNKKQKKGDFGCTGFFIKFIIIPIAFMLYMRRKRK</sequence>
<keyword evidence="1" id="KW-0472">Membrane</keyword>
<name>A0ABV2PN16_9BACI</name>
<reference evidence="2 3" key="1">
    <citation type="submission" date="2024-06" db="EMBL/GenBank/DDBJ databases">
        <title>Sorghum-associated microbial communities from plants grown in Nebraska, USA.</title>
        <authorList>
            <person name="Schachtman D."/>
        </authorList>
    </citation>
    <scope>NUCLEOTIDE SEQUENCE [LARGE SCALE GENOMIC DNA]</scope>
    <source>
        <strain evidence="2 3">736</strain>
    </source>
</reference>
<dbReference type="EMBL" id="JBEPSB010000019">
    <property type="protein sequence ID" value="MET4562337.1"/>
    <property type="molecule type" value="Genomic_DNA"/>
</dbReference>
<comment type="caution">
    <text evidence="2">The sequence shown here is derived from an EMBL/GenBank/DDBJ whole genome shotgun (WGS) entry which is preliminary data.</text>
</comment>
<protein>
    <submittedName>
        <fullName evidence="2">Uncharacterized protein</fullName>
    </submittedName>
</protein>
<evidence type="ECO:0000256" key="1">
    <source>
        <dbReference type="SAM" id="Phobius"/>
    </source>
</evidence>
<evidence type="ECO:0000313" key="2">
    <source>
        <dbReference type="EMBL" id="MET4562337.1"/>
    </source>
</evidence>
<organism evidence="2 3">
    <name type="scientific">Lysinibacillus parviboronicapiens</name>
    <dbReference type="NCBI Taxonomy" id="436516"/>
    <lineage>
        <taxon>Bacteria</taxon>
        <taxon>Bacillati</taxon>
        <taxon>Bacillota</taxon>
        <taxon>Bacilli</taxon>
        <taxon>Bacillales</taxon>
        <taxon>Bacillaceae</taxon>
        <taxon>Lysinibacillus</taxon>
    </lineage>
</organism>
<keyword evidence="3" id="KW-1185">Reference proteome</keyword>
<gene>
    <name evidence="2" type="ORF">ABIA69_003527</name>
</gene>
<accession>A0ABV2PN16</accession>
<proteinExistence type="predicted"/>